<keyword evidence="4" id="KW-1185">Reference proteome</keyword>
<feature type="compositionally biased region" description="Polar residues" evidence="1">
    <location>
        <begin position="57"/>
        <end position="76"/>
    </location>
</feature>
<feature type="region of interest" description="Disordered" evidence="1">
    <location>
        <begin position="296"/>
        <end position="317"/>
    </location>
</feature>
<feature type="region of interest" description="Disordered" evidence="1">
    <location>
        <begin position="222"/>
        <end position="255"/>
    </location>
</feature>
<evidence type="ECO:0000256" key="2">
    <source>
        <dbReference type="SAM" id="Phobius"/>
    </source>
</evidence>
<evidence type="ECO:0000256" key="1">
    <source>
        <dbReference type="SAM" id="MobiDB-lite"/>
    </source>
</evidence>
<feature type="region of interest" description="Disordered" evidence="1">
    <location>
        <begin position="334"/>
        <end position="376"/>
    </location>
</feature>
<feature type="compositionally biased region" description="Basic and acidic residues" evidence="1">
    <location>
        <begin position="11"/>
        <end position="20"/>
    </location>
</feature>
<evidence type="ECO:0000313" key="3">
    <source>
        <dbReference type="EMBL" id="KAF9695547.1"/>
    </source>
</evidence>
<feature type="compositionally biased region" description="Low complexity" evidence="1">
    <location>
        <begin position="231"/>
        <end position="252"/>
    </location>
</feature>
<sequence length="390" mass="41827">MIPAPMAFHRIGRDDDHRYPPWETPTDDEDEDPETSSFVYIQPFETSTAHLEELTTISTEVPSPTHSYSSTMSNGPSEKPSYGRPGWPYTERPWPSDDDDDRGPPSTSTTLVTKTTAYLGQISAQSSYVSTTPTLAPTGDSSSPAPSDDGSNDLQSHGADNGPNRTPMYAAAGVTPVVVIILGFIVFCCLRKQRRQRQAAVAHGQVEEMKMQPKPVLMPYIAPPSPPPAVLPQYSPSSPSSSHPPTASSSQPVILGPIPSSNNGAYLTGMDTSDLVSMTSASNISRMGTIVDRDPFADGRSLEEAPPAYRPSSLPPASLASISRHSSARIAAVPQATSQTHLIERSPFDDPEDDEISELSGPSLGRDTDAMSDISELSYQIDPVIGRSPF</sequence>
<dbReference type="OrthoDB" id="3935400at2759"/>
<keyword evidence="2" id="KW-0472">Membrane</keyword>
<evidence type="ECO:0000313" key="4">
    <source>
        <dbReference type="Proteomes" id="UP000651452"/>
    </source>
</evidence>
<gene>
    <name evidence="3" type="ORF">EKO04_006391</name>
</gene>
<name>A0A8H7J3F1_9PLEO</name>
<feature type="transmembrane region" description="Helical" evidence="2">
    <location>
        <begin position="168"/>
        <end position="190"/>
    </location>
</feature>
<dbReference type="EMBL" id="RZGK01000011">
    <property type="protein sequence ID" value="KAF9695547.1"/>
    <property type="molecule type" value="Genomic_DNA"/>
</dbReference>
<organism evidence="3 4">
    <name type="scientific">Ascochyta lentis</name>
    <dbReference type="NCBI Taxonomy" id="205686"/>
    <lineage>
        <taxon>Eukaryota</taxon>
        <taxon>Fungi</taxon>
        <taxon>Dikarya</taxon>
        <taxon>Ascomycota</taxon>
        <taxon>Pezizomycotina</taxon>
        <taxon>Dothideomycetes</taxon>
        <taxon>Pleosporomycetidae</taxon>
        <taxon>Pleosporales</taxon>
        <taxon>Pleosporineae</taxon>
        <taxon>Didymellaceae</taxon>
        <taxon>Ascochyta</taxon>
    </lineage>
</organism>
<feature type="region of interest" description="Disordered" evidence="1">
    <location>
        <begin position="1"/>
        <end position="36"/>
    </location>
</feature>
<feature type="compositionally biased region" description="Low complexity" evidence="1">
    <location>
        <begin position="305"/>
        <end position="317"/>
    </location>
</feature>
<accession>A0A8H7J3F1</accession>
<feature type="compositionally biased region" description="Low complexity" evidence="1">
    <location>
        <begin position="104"/>
        <end position="114"/>
    </location>
</feature>
<keyword evidence="2" id="KW-0812">Transmembrane</keyword>
<dbReference type="AlphaFoldDB" id="A0A8H7J3F1"/>
<keyword evidence="2" id="KW-1133">Transmembrane helix</keyword>
<reference evidence="3" key="1">
    <citation type="submission" date="2018-12" db="EMBL/GenBank/DDBJ databases">
        <authorList>
            <person name="Syme R.A."/>
            <person name="Farfan-Caceres L."/>
            <person name="Lichtenzveig J."/>
        </authorList>
    </citation>
    <scope>NUCLEOTIDE SEQUENCE</scope>
    <source>
        <strain evidence="3">Al4</strain>
    </source>
</reference>
<feature type="compositionally biased region" description="Acidic residues" evidence="1">
    <location>
        <begin position="25"/>
        <end position="34"/>
    </location>
</feature>
<protein>
    <submittedName>
        <fullName evidence="3">Uncharacterized protein</fullName>
    </submittedName>
</protein>
<feature type="region of interest" description="Disordered" evidence="1">
    <location>
        <begin position="57"/>
        <end position="114"/>
    </location>
</feature>
<feature type="compositionally biased region" description="Low complexity" evidence="1">
    <location>
        <begin position="136"/>
        <end position="149"/>
    </location>
</feature>
<comment type="caution">
    <text evidence="3">The sequence shown here is derived from an EMBL/GenBank/DDBJ whole genome shotgun (WGS) entry which is preliminary data.</text>
</comment>
<dbReference type="Proteomes" id="UP000651452">
    <property type="component" value="Unassembled WGS sequence"/>
</dbReference>
<reference evidence="3" key="2">
    <citation type="submission" date="2020-09" db="EMBL/GenBank/DDBJ databases">
        <title>Reference genome assembly for Australian Ascochyta lentis isolate Al4.</title>
        <authorList>
            <person name="Lee R.C."/>
            <person name="Farfan-Caceres L.M."/>
            <person name="Debler J.W."/>
            <person name="Williams A.H."/>
            <person name="Henares B.M."/>
        </authorList>
    </citation>
    <scope>NUCLEOTIDE SEQUENCE</scope>
    <source>
        <strain evidence="3">Al4</strain>
    </source>
</reference>
<feature type="region of interest" description="Disordered" evidence="1">
    <location>
        <begin position="129"/>
        <end position="164"/>
    </location>
</feature>
<proteinExistence type="predicted"/>